<dbReference type="InterPro" id="IPR029016">
    <property type="entry name" value="GAF-like_dom_sf"/>
</dbReference>
<comment type="caution">
    <text evidence="6">The sequence shown here is derived from an EMBL/GenBank/DDBJ whole genome shotgun (WGS) entry which is preliminary data.</text>
</comment>
<accession>A0ABV2QBR4</accession>
<dbReference type="SMART" id="SM00346">
    <property type="entry name" value="HTH_ICLR"/>
    <property type="match status" value="1"/>
</dbReference>
<keyword evidence="3" id="KW-0804">Transcription</keyword>
<sequence length="270" mass="29783">MGANYIQMEHSAKLSNSDANLSIRTRNRTLHILQLFERRSLWTVEDIALEMGVSISSAYRDVKELSNLGFLALSARSEYMLGPAFIRYDLLIRQGDPLVKAASEPMLALLARTTQHAVVLISRRFRDQVMCVHQEKGSDHPPSSTYERGVALPMFKGATSKAILAHLGDRALKQIYLNHEHEIRESTGVGGWKAFSEQMKAIREAGVACTDSEVAPGRIGIAAPVFWEGQVVAGVSLVFELTQFDQAGFAAEVRRSAREISAALESVKTP</sequence>
<dbReference type="PANTHER" id="PTHR30136">
    <property type="entry name" value="HELIX-TURN-HELIX TRANSCRIPTIONAL REGULATOR, ICLR FAMILY"/>
    <property type="match status" value="1"/>
</dbReference>
<dbReference type="InterPro" id="IPR005471">
    <property type="entry name" value="Tscrpt_reg_IclR_N"/>
</dbReference>
<dbReference type="PROSITE" id="PS51077">
    <property type="entry name" value="HTH_ICLR"/>
    <property type="match status" value="1"/>
</dbReference>
<dbReference type="Gene3D" id="3.30.450.40">
    <property type="match status" value="1"/>
</dbReference>
<feature type="domain" description="HTH iclR-type" evidence="4">
    <location>
        <begin position="23"/>
        <end position="83"/>
    </location>
</feature>
<name>A0ABV2QBR4_9BURK</name>
<keyword evidence="2 6" id="KW-0238">DNA-binding</keyword>
<dbReference type="InterPro" id="IPR013196">
    <property type="entry name" value="HTH_11"/>
</dbReference>
<dbReference type="InterPro" id="IPR036390">
    <property type="entry name" value="WH_DNA-bd_sf"/>
</dbReference>
<dbReference type="Proteomes" id="UP001549320">
    <property type="component" value="Unassembled WGS sequence"/>
</dbReference>
<dbReference type="SUPFAM" id="SSF55781">
    <property type="entry name" value="GAF domain-like"/>
    <property type="match status" value="1"/>
</dbReference>
<keyword evidence="1" id="KW-0805">Transcription regulation</keyword>
<dbReference type="Gene3D" id="1.10.10.10">
    <property type="entry name" value="Winged helix-like DNA-binding domain superfamily/Winged helix DNA-binding domain"/>
    <property type="match status" value="1"/>
</dbReference>
<dbReference type="InterPro" id="IPR014757">
    <property type="entry name" value="Tscrpt_reg_IclR_C"/>
</dbReference>
<dbReference type="Pfam" id="PF01614">
    <property type="entry name" value="IclR_C"/>
    <property type="match status" value="1"/>
</dbReference>
<reference evidence="6 7" key="1">
    <citation type="submission" date="2024-06" db="EMBL/GenBank/DDBJ databases">
        <title>Sorghum-associated microbial communities from plants grown in Nebraska, USA.</title>
        <authorList>
            <person name="Schachtman D."/>
        </authorList>
    </citation>
    <scope>NUCLEOTIDE SEQUENCE [LARGE SCALE GENOMIC DNA]</scope>
    <source>
        <strain evidence="6 7">2709</strain>
    </source>
</reference>
<keyword evidence="7" id="KW-1185">Reference proteome</keyword>
<dbReference type="InterPro" id="IPR050707">
    <property type="entry name" value="HTH_MetabolicPath_Reg"/>
</dbReference>
<dbReference type="PANTHER" id="PTHR30136:SF24">
    <property type="entry name" value="HTH-TYPE TRANSCRIPTIONAL REPRESSOR ALLR"/>
    <property type="match status" value="1"/>
</dbReference>
<dbReference type="SUPFAM" id="SSF46785">
    <property type="entry name" value="Winged helix' DNA-binding domain"/>
    <property type="match status" value="1"/>
</dbReference>
<feature type="domain" description="IclR-ED" evidence="5">
    <location>
        <begin position="77"/>
        <end position="266"/>
    </location>
</feature>
<proteinExistence type="predicted"/>
<organism evidence="6 7">
    <name type="scientific">Ottowia thiooxydans</name>
    <dbReference type="NCBI Taxonomy" id="219182"/>
    <lineage>
        <taxon>Bacteria</taxon>
        <taxon>Pseudomonadati</taxon>
        <taxon>Pseudomonadota</taxon>
        <taxon>Betaproteobacteria</taxon>
        <taxon>Burkholderiales</taxon>
        <taxon>Comamonadaceae</taxon>
        <taxon>Ottowia</taxon>
    </lineage>
</organism>
<dbReference type="InterPro" id="IPR036388">
    <property type="entry name" value="WH-like_DNA-bd_sf"/>
</dbReference>
<dbReference type="GO" id="GO:0003677">
    <property type="term" value="F:DNA binding"/>
    <property type="evidence" value="ECO:0007669"/>
    <property type="project" value="UniProtKB-KW"/>
</dbReference>
<evidence type="ECO:0000256" key="1">
    <source>
        <dbReference type="ARBA" id="ARBA00023015"/>
    </source>
</evidence>
<dbReference type="PROSITE" id="PS51078">
    <property type="entry name" value="ICLR_ED"/>
    <property type="match status" value="1"/>
</dbReference>
<dbReference type="EMBL" id="JBEPSH010000006">
    <property type="protein sequence ID" value="MET4578377.1"/>
    <property type="molecule type" value="Genomic_DNA"/>
</dbReference>
<evidence type="ECO:0000259" key="5">
    <source>
        <dbReference type="PROSITE" id="PS51078"/>
    </source>
</evidence>
<evidence type="ECO:0000256" key="3">
    <source>
        <dbReference type="ARBA" id="ARBA00023163"/>
    </source>
</evidence>
<evidence type="ECO:0000256" key="2">
    <source>
        <dbReference type="ARBA" id="ARBA00023125"/>
    </source>
</evidence>
<evidence type="ECO:0000259" key="4">
    <source>
        <dbReference type="PROSITE" id="PS51077"/>
    </source>
</evidence>
<protein>
    <submittedName>
        <fullName evidence="6">DNA-binding IclR family transcriptional regulator</fullName>
    </submittedName>
</protein>
<dbReference type="Pfam" id="PF08279">
    <property type="entry name" value="HTH_11"/>
    <property type="match status" value="1"/>
</dbReference>
<evidence type="ECO:0000313" key="7">
    <source>
        <dbReference type="Proteomes" id="UP001549320"/>
    </source>
</evidence>
<evidence type="ECO:0000313" key="6">
    <source>
        <dbReference type="EMBL" id="MET4578377.1"/>
    </source>
</evidence>
<gene>
    <name evidence="6" type="ORF">ABIE13_003493</name>
</gene>